<reference evidence="2 3" key="1">
    <citation type="submission" date="2016-04" db="EMBL/GenBank/DDBJ databases">
        <title>Draft Genome Assembly of the Bloom-forming Cyanobacterium Nodularia spumigena Strain CENA596 in Shrimp Production Ponds.</title>
        <authorList>
            <person name="Popin R.V."/>
            <person name="Rigonato J."/>
            <person name="Abreu V.A."/>
            <person name="Andreote A.P."/>
            <person name="Silveira S.B."/>
            <person name="Odebrecht C."/>
            <person name="Fiore M.F."/>
        </authorList>
    </citation>
    <scope>NUCLEOTIDE SEQUENCE [LARGE SCALE GENOMIC DNA]</scope>
    <source>
        <strain evidence="2 3">CENA596</strain>
    </source>
</reference>
<dbReference type="OrthoDB" id="513552at2"/>
<evidence type="ECO:0000313" key="3">
    <source>
        <dbReference type="Proteomes" id="UP000076555"/>
    </source>
</evidence>
<evidence type="ECO:0000313" key="2">
    <source>
        <dbReference type="EMBL" id="KZL49193.1"/>
    </source>
</evidence>
<dbReference type="AlphaFoldDB" id="A0A161UTJ2"/>
<sequence length="130" mass="14261">MPNSYPRFSDIDSDAPALKLKRLRQLSRILDKAVTVPGTPIHIGLDPLIGFLPIGGDILGIILSSYIVIEAARLGVPKSTLSRMILNVIIDGLVGTVPVIGDLFDFAWTANEYNIKLLEEHLQFPLSQKL</sequence>
<evidence type="ECO:0000256" key="1">
    <source>
        <dbReference type="SAM" id="Phobius"/>
    </source>
</evidence>
<name>A0A161UTJ2_NODSP</name>
<dbReference type="PANTHER" id="PTHR35519:SF2">
    <property type="entry name" value="PH DOMAIN PROTEIN"/>
    <property type="match status" value="1"/>
</dbReference>
<organism evidence="2 3">
    <name type="scientific">Nodularia spumigena CENA596</name>
    <dbReference type="NCBI Taxonomy" id="1819295"/>
    <lineage>
        <taxon>Bacteria</taxon>
        <taxon>Bacillati</taxon>
        <taxon>Cyanobacteriota</taxon>
        <taxon>Cyanophyceae</taxon>
        <taxon>Nostocales</taxon>
        <taxon>Nodulariaceae</taxon>
        <taxon>Nodularia</taxon>
    </lineage>
</organism>
<gene>
    <name evidence="2" type="ORF">A2T98_14125</name>
</gene>
<accession>A0A161UTJ2</accession>
<feature type="transmembrane region" description="Helical" evidence="1">
    <location>
        <begin position="48"/>
        <end position="69"/>
    </location>
</feature>
<dbReference type="Pfam" id="PF13430">
    <property type="entry name" value="DUF4112"/>
    <property type="match status" value="1"/>
</dbReference>
<protein>
    <recommendedName>
        <fullName evidence="4">DUF4112 domain-containing protein</fullName>
    </recommendedName>
</protein>
<dbReference type="PANTHER" id="PTHR35519">
    <property type="entry name" value="MEMBRANE PROTEINS"/>
    <property type="match status" value="1"/>
</dbReference>
<keyword evidence="1" id="KW-0812">Transmembrane</keyword>
<proteinExistence type="predicted"/>
<keyword evidence="1" id="KW-0472">Membrane</keyword>
<dbReference type="RefSeq" id="WP_063873313.1">
    <property type="nucleotide sequence ID" value="NZ_CAWMRI010000192.1"/>
</dbReference>
<dbReference type="Proteomes" id="UP000076555">
    <property type="component" value="Unassembled WGS sequence"/>
</dbReference>
<comment type="caution">
    <text evidence="2">The sequence shown here is derived from an EMBL/GenBank/DDBJ whole genome shotgun (WGS) entry which is preliminary data.</text>
</comment>
<evidence type="ECO:0008006" key="4">
    <source>
        <dbReference type="Google" id="ProtNLM"/>
    </source>
</evidence>
<keyword evidence="1" id="KW-1133">Transmembrane helix</keyword>
<dbReference type="InterPro" id="IPR025187">
    <property type="entry name" value="DUF4112"/>
</dbReference>
<dbReference type="EMBL" id="LWAJ01000192">
    <property type="protein sequence ID" value="KZL49193.1"/>
    <property type="molecule type" value="Genomic_DNA"/>
</dbReference>